<dbReference type="GO" id="GO:0004674">
    <property type="term" value="F:protein serine/threonine kinase activity"/>
    <property type="evidence" value="ECO:0007669"/>
    <property type="project" value="UniProtKB-KW"/>
</dbReference>
<dbReference type="PROSITE" id="PS00108">
    <property type="entry name" value="PROTEIN_KINASE_ST"/>
    <property type="match status" value="1"/>
</dbReference>
<dbReference type="GO" id="GO:0005524">
    <property type="term" value="F:ATP binding"/>
    <property type="evidence" value="ECO:0007669"/>
    <property type="project" value="UniProtKB-UniRule"/>
</dbReference>
<proteinExistence type="inferred from homology"/>
<dbReference type="Gene3D" id="1.10.510.10">
    <property type="entry name" value="Transferase(Phosphotransferase) domain 1"/>
    <property type="match status" value="1"/>
</dbReference>
<dbReference type="GO" id="GO:1990604">
    <property type="term" value="C:IRE1-TRAF2-ASK1 complex"/>
    <property type="evidence" value="ECO:0007669"/>
    <property type="project" value="TreeGrafter"/>
</dbReference>
<dbReference type="InterPro" id="IPR045133">
    <property type="entry name" value="IRE1/2-like"/>
</dbReference>
<dbReference type="GO" id="GO:0070059">
    <property type="term" value="P:intrinsic apoptotic signaling pathway in response to endoplasmic reticulum stress"/>
    <property type="evidence" value="ECO:0007669"/>
    <property type="project" value="TreeGrafter"/>
</dbReference>
<name>A0A0P5IGZ3_9CRUS</name>
<dbReference type="EMBL" id="GDIQ01082909">
    <property type="protein sequence ID" value="JAN11828.1"/>
    <property type="molecule type" value="Transcribed_RNA"/>
</dbReference>
<sequence>MVVEFDRGKVLGQGTYGTVFLGTFKDEKVAVKRIQIRAGIDVNDARQSREEEAMKKLEHPYVLKLIEVQKDLDFKYFILELCRGTVKHYIEGKYTDPMPSEIDGMIQMASGLQYIHSQQFVHRDIKPANVLISKSHVLKISDFGFCRPVTGSGSFSMSSGPKGTKIYNSPEFLRIDEKNEEERAKIRANVSTDIFSLGCLFHSYITKGGHPFASGKNPVEFVTVANIYKGKKFLDDSGLSKDHFAFSMIDGMTEVDAANRWKLIQVLETLESQKS</sequence>
<dbReference type="Gene3D" id="3.30.200.20">
    <property type="entry name" value="Phosphorylase Kinase, domain 1"/>
    <property type="match status" value="1"/>
</dbReference>
<organism evidence="2">
    <name type="scientific">Daphnia magna</name>
    <dbReference type="NCBI Taxonomy" id="35525"/>
    <lineage>
        <taxon>Eukaryota</taxon>
        <taxon>Metazoa</taxon>
        <taxon>Ecdysozoa</taxon>
        <taxon>Arthropoda</taxon>
        <taxon>Crustacea</taxon>
        <taxon>Branchiopoda</taxon>
        <taxon>Diplostraca</taxon>
        <taxon>Cladocera</taxon>
        <taxon>Anomopoda</taxon>
        <taxon>Daphniidae</taxon>
        <taxon>Daphnia</taxon>
    </lineage>
</organism>
<accession>A0A0P5IGZ3</accession>
<dbReference type="InterPro" id="IPR011009">
    <property type="entry name" value="Kinase-like_dom_sf"/>
</dbReference>
<dbReference type="SUPFAM" id="SSF56112">
    <property type="entry name" value="Protein kinase-like (PK-like)"/>
    <property type="match status" value="1"/>
</dbReference>
<keyword evidence="1" id="KW-0547">Nucleotide-binding</keyword>
<protein>
    <submittedName>
        <fullName evidence="2">Calcium/calmodulin-dependent protein kinase kinase</fullName>
    </submittedName>
</protein>
<dbReference type="GO" id="GO:0036498">
    <property type="term" value="P:IRE1-mediated unfolded protein response"/>
    <property type="evidence" value="ECO:0007669"/>
    <property type="project" value="TreeGrafter"/>
</dbReference>
<dbReference type="Pfam" id="PF00069">
    <property type="entry name" value="Pkinase"/>
    <property type="match status" value="1"/>
</dbReference>
<dbReference type="SMART" id="SM00220">
    <property type="entry name" value="S_TKc"/>
    <property type="match status" value="1"/>
</dbReference>
<keyword evidence="2" id="KW-0808">Transferase</keyword>
<dbReference type="OrthoDB" id="6348592at2759"/>
<dbReference type="FunFam" id="1.10.510.10:FF:001536">
    <property type="entry name" value="Uncharacterized protein"/>
    <property type="match status" value="1"/>
</dbReference>
<dbReference type="PANTHER" id="PTHR13954">
    <property type="entry name" value="IRE1-RELATED"/>
    <property type="match status" value="1"/>
</dbReference>
<reference evidence="2" key="1">
    <citation type="submission" date="2015-10" db="EMBL/GenBank/DDBJ databases">
        <title>EvidentialGene: Evidence-directed Construction of Complete mRNA Transcriptomes without Genomes.</title>
        <authorList>
            <person name="Gilbert D.G."/>
        </authorList>
    </citation>
    <scope>NUCLEOTIDE SEQUENCE</scope>
</reference>
<comment type="similarity">
    <text evidence="1">Belongs to the protein kinase superfamily.</text>
</comment>
<keyword evidence="2" id="KW-0418">Kinase</keyword>
<dbReference type="PANTHER" id="PTHR13954:SF6">
    <property type="entry name" value="NON-SPECIFIC SERINE_THREONINE PROTEIN KINASE"/>
    <property type="match status" value="1"/>
</dbReference>
<evidence type="ECO:0000256" key="1">
    <source>
        <dbReference type="RuleBase" id="RU000304"/>
    </source>
</evidence>
<dbReference type="InterPro" id="IPR017441">
    <property type="entry name" value="Protein_kinase_ATP_BS"/>
</dbReference>
<evidence type="ECO:0000313" key="2">
    <source>
        <dbReference type="EMBL" id="JAN11828.1"/>
    </source>
</evidence>
<dbReference type="InterPro" id="IPR000719">
    <property type="entry name" value="Prot_kinase_dom"/>
</dbReference>
<dbReference type="InterPro" id="IPR008271">
    <property type="entry name" value="Ser/Thr_kinase_AS"/>
</dbReference>
<keyword evidence="1" id="KW-0723">Serine/threonine-protein kinase</keyword>
<dbReference type="PROSITE" id="PS00107">
    <property type="entry name" value="PROTEIN_KINASE_ATP"/>
    <property type="match status" value="1"/>
</dbReference>
<dbReference type="AlphaFoldDB" id="A0A0P5IGZ3"/>
<keyword evidence="1" id="KW-0067">ATP-binding</keyword>
<dbReference type="GO" id="GO:0051082">
    <property type="term" value="F:unfolded protein binding"/>
    <property type="evidence" value="ECO:0007669"/>
    <property type="project" value="TreeGrafter"/>
</dbReference>
<dbReference type="CDD" id="cd00180">
    <property type="entry name" value="PKc"/>
    <property type="match status" value="1"/>
</dbReference>
<dbReference type="GO" id="GO:0004521">
    <property type="term" value="F:RNA endonuclease activity"/>
    <property type="evidence" value="ECO:0007669"/>
    <property type="project" value="InterPro"/>
</dbReference>
<dbReference type="PROSITE" id="PS50011">
    <property type="entry name" value="PROTEIN_KINASE_DOM"/>
    <property type="match status" value="1"/>
</dbReference>